<evidence type="ECO:0000256" key="9">
    <source>
        <dbReference type="SAM" id="MobiDB-lite"/>
    </source>
</evidence>
<dbReference type="InterPro" id="IPR039583">
    <property type="entry name" value="TCFL5/SOLH1/2"/>
</dbReference>
<keyword evidence="4" id="KW-0744">Spermatogenesis</keyword>
<reference evidence="11 12" key="1">
    <citation type="submission" date="2021-05" db="EMBL/GenBank/DDBJ databases">
        <authorList>
            <person name="Zahm M."/>
            <person name="Klopp C."/>
            <person name="Cabau C."/>
            <person name="Kuhl H."/>
            <person name="Suciu R."/>
            <person name="Ciorpac M."/>
            <person name="Holostenco D."/>
            <person name="Gessner J."/>
            <person name="Wuertz S."/>
            <person name="Hohne C."/>
            <person name="Stock M."/>
            <person name="Gislard M."/>
            <person name="Lluch J."/>
            <person name="Milhes M."/>
            <person name="Lampietro C."/>
            <person name="Lopez Roques C."/>
            <person name="Donnadieu C."/>
            <person name="Du K."/>
            <person name="Schartl M."/>
            <person name="Guiguen Y."/>
        </authorList>
    </citation>
    <scope>NUCLEOTIDE SEQUENCE [LARGE SCALE GENOMIC DNA]</scope>
    <source>
        <strain evidence="11">Hh-F2</strain>
        <tissue evidence="11">Blood</tissue>
    </source>
</reference>
<evidence type="ECO:0000256" key="5">
    <source>
        <dbReference type="ARBA" id="ARBA00023015"/>
    </source>
</evidence>
<dbReference type="Pfam" id="PF00010">
    <property type="entry name" value="HLH"/>
    <property type="match status" value="1"/>
</dbReference>
<keyword evidence="6" id="KW-0238">DNA-binding</keyword>
<protein>
    <recommendedName>
        <fullName evidence="10">BHLH domain-containing protein</fullName>
    </recommendedName>
</protein>
<keyword evidence="5" id="KW-0805">Transcription regulation</keyword>
<evidence type="ECO:0000256" key="8">
    <source>
        <dbReference type="ARBA" id="ARBA00023242"/>
    </source>
</evidence>
<evidence type="ECO:0000313" key="12">
    <source>
        <dbReference type="Proteomes" id="UP001369086"/>
    </source>
</evidence>
<comment type="caution">
    <text evidence="11">The sequence shown here is derived from an EMBL/GenBank/DDBJ whole genome shotgun (WGS) entry which is preliminary data.</text>
</comment>
<dbReference type="PANTHER" id="PTHR15402">
    <property type="entry name" value="TRANSCRIPTION FACTOR-LIKE 5 PROTEIN"/>
    <property type="match status" value="1"/>
</dbReference>
<dbReference type="PROSITE" id="PS50888">
    <property type="entry name" value="BHLH"/>
    <property type="match status" value="1"/>
</dbReference>
<sequence length="514" mass="56918">MTSDLSHAATHLNSYCFHLVVFHLGSTPSSAEAETLKLIRTKSSQNVDKMISILIIPEFYTEDVSSDTAEFILMEPLSQDKLARVLIDCQYLTRGQSDSDVTPVSYTEPVQRGLELPSFQGGLVPSVFKSSEWPDTGMVCGSQPSFSEEITCMSEALLHSRKEHTRRLQIKECCDRLRALLPNVKDNWIDTASVLEMTVEYMRYLQNNVPEEVLSQVAKLIGENRTGRWWKQTKTPLQPTKTKLKGKERNIKKSKCKKDKNPKAGRFKAKKPKADYLAANSLGRCILPAVDRSSKLRLTGQPAAPAVIIPDSNPNSAEVLFQDFPAHRYPEGINVTFESFCTTANVPIPVPGKEHLPLFPNPGPCLQYTAFNPTLLPNPGPCLQYTAFNPPLFPNPGPCLQYTSFRPRHIPTGCLESSHACGPPMLYSQEPLFGGAWLPSLSCAGRSSPAGSNCHLPEENTHFCVLEQCYSGNPVCTELSRSAQGTEFKWHSSITEVGEMTSDVPLHSCSIEDV</sequence>
<feature type="region of interest" description="Disordered" evidence="9">
    <location>
        <begin position="240"/>
        <end position="266"/>
    </location>
</feature>
<evidence type="ECO:0000256" key="1">
    <source>
        <dbReference type="ARBA" id="ARBA00004123"/>
    </source>
</evidence>
<keyword evidence="12" id="KW-1185">Reference proteome</keyword>
<keyword evidence="2" id="KW-0217">Developmental protein</keyword>
<evidence type="ECO:0000256" key="4">
    <source>
        <dbReference type="ARBA" id="ARBA00022871"/>
    </source>
</evidence>
<dbReference type="CDD" id="cd18908">
    <property type="entry name" value="bHLH_SOHLH1_2"/>
    <property type="match status" value="1"/>
</dbReference>
<feature type="domain" description="BHLH" evidence="10">
    <location>
        <begin position="154"/>
        <end position="205"/>
    </location>
</feature>
<name>A0ABR0ZM12_HUSHU</name>
<accession>A0ABR0ZM12</accession>
<dbReference type="Gene3D" id="4.10.280.10">
    <property type="entry name" value="Helix-loop-helix DNA-binding domain"/>
    <property type="match status" value="1"/>
</dbReference>
<evidence type="ECO:0000256" key="3">
    <source>
        <dbReference type="ARBA" id="ARBA00022782"/>
    </source>
</evidence>
<proteinExistence type="predicted"/>
<evidence type="ECO:0000259" key="10">
    <source>
        <dbReference type="PROSITE" id="PS50888"/>
    </source>
</evidence>
<dbReference type="SMART" id="SM00353">
    <property type="entry name" value="HLH"/>
    <property type="match status" value="1"/>
</dbReference>
<evidence type="ECO:0000256" key="7">
    <source>
        <dbReference type="ARBA" id="ARBA00023163"/>
    </source>
</evidence>
<comment type="subcellular location">
    <subcellularLocation>
        <location evidence="1">Nucleus</location>
    </subcellularLocation>
</comment>
<keyword evidence="3" id="KW-0221">Differentiation</keyword>
<organism evidence="11 12">
    <name type="scientific">Huso huso</name>
    <name type="common">Beluga</name>
    <name type="synonym">Acipenser huso</name>
    <dbReference type="NCBI Taxonomy" id="61971"/>
    <lineage>
        <taxon>Eukaryota</taxon>
        <taxon>Metazoa</taxon>
        <taxon>Chordata</taxon>
        <taxon>Craniata</taxon>
        <taxon>Vertebrata</taxon>
        <taxon>Euteleostomi</taxon>
        <taxon>Actinopterygii</taxon>
        <taxon>Chondrostei</taxon>
        <taxon>Acipenseriformes</taxon>
        <taxon>Acipenseridae</taxon>
        <taxon>Huso</taxon>
    </lineage>
</organism>
<evidence type="ECO:0000256" key="6">
    <source>
        <dbReference type="ARBA" id="ARBA00023125"/>
    </source>
</evidence>
<dbReference type="Proteomes" id="UP001369086">
    <property type="component" value="Unassembled WGS sequence"/>
</dbReference>
<dbReference type="EMBL" id="JAHFZB010000009">
    <property type="protein sequence ID" value="KAK6485855.1"/>
    <property type="molecule type" value="Genomic_DNA"/>
</dbReference>
<keyword evidence="7" id="KW-0804">Transcription</keyword>
<dbReference type="SUPFAM" id="SSF47459">
    <property type="entry name" value="HLH, helix-loop-helix DNA-binding domain"/>
    <property type="match status" value="1"/>
</dbReference>
<dbReference type="InterPro" id="IPR036638">
    <property type="entry name" value="HLH_DNA-bd_sf"/>
</dbReference>
<evidence type="ECO:0000313" key="11">
    <source>
        <dbReference type="EMBL" id="KAK6485855.1"/>
    </source>
</evidence>
<dbReference type="PANTHER" id="PTHR15402:SF2">
    <property type="entry name" value="TRANSCRIPTION FACTOR LIKE 5"/>
    <property type="match status" value="1"/>
</dbReference>
<dbReference type="InterPro" id="IPR011598">
    <property type="entry name" value="bHLH_dom"/>
</dbReference>
<feature type="compositionally biased region" description="Basic residues" evidence="9">
    <location>
        <begin position="252"/>
        <end position="266"/>
    </location>
</feature>
<gene>
    <name evidence="11" type="ORF">HHUSO_G11758</name>
</gene>
<keyword evidence="8" id="KW-0539">Nucleus</keyword>
<evidence type="ECO:0000256" key="2">
    <source>
        <dbReference type="ARBA" id="ARBA00022473"/>
    </source>
</evidence>